<dbReference type="CDD" id="cd14014">
    <property type="entry name" value="STKc_PknB_like"/>
    <property type="match status" value="1"/>
</dbReference>
<keyword evidence="3" id="KW-0808">Transferase</keyword>
<dbReference type="CDD" id="cd06577">
    <property type="entry name" value="PASTA_pknB"/>
    <property type="match status" value="5"/>
</dbReference>
<evidence type="ECO:0000256" key="10">
    <source>
        <dbReference type="SAM" id="Phobius"/>
    </source>
</evidence>
<keyword evidence="10" id="KW-0812">Transmembrane</keyword>
<dbReference type="NCBIfam" id="NF033483">
    <property type="entry name" value="PknB_PASTA_kin"/>
    <property type="match status" value="1"/>
</dbReference>
<feature type="domain" description="PASTA" evidence="12">
    <location>
        <begin position="483"/>
        <end position="548"/>
    </location>
</feature>
<dbReference type="PANTHER" id="PTHR43289">
    <property type="entry name" value="MITOGEN-ACTIVATED PROTEIN KINASE KINASE KINASE 20-RELATED"/>
    <property type="match status" value="1"/>
</dbReference>
<dbReference type="SUPFAM" id="SSF56112">
    <property type="entry name" value="Protein kinase-like (PK-like)"/>
    <property type="match status" value="1"/>
</dbReference>
<dbReference type="SMART" id="SM00740">
    <property type="entry name" value="PASTA"/>
    <property type="match status" value="5"/>
</dbReference>
<dbReference type="Pfam" id="PF03793">
    <property type="entry name" value="PASTA"/>
    <property type="match status" value="5"/>
</dbReference>
<protein>
    <recommendedName>
        <fullName evidence="1">non-specific serine/threonine protein kinase</fullName>
        <ecNumber evidence="1">2.7.11.1</ecNumber>
    </recommendedName>
</protein>
<dbReference type="Proteomes" id="UP001152755">
    <property type="component" value="Unassembled WGS sequence"/>
</dbReference>
<keyword evidence="5 13" id="KW-0418">Kinase</keyword>
<dbReference type="InterPro" id="IPR008271">
    <property type="entry name" value="Ser/Thr_kinase_AS"/>
</dbReference>
<name>A0A9X4RCD3_9ACTN</name>
<evidence type="ECO:0000256" key="5">
    <source>
        <dbReference type="ARBA" id="ARBA00022777"/>
    </source>
</evidence>
<dbReference type="PANTHER" id="PTHR43289:SF34">
    <property type="entry name" value="SERINE_THREONINE-PROTEIN KINASE YBDM-RELATED"/>
    <property type="match status" value="1"/>
</dbReference>
<comment type="catalytic activity">
    <reaction evidence="8">
        <text>L-seryl-[protein] + ATP = O-phospho-L-seryl-[protein] + ADP + H(+)</text>
        <dbReference type="Rhea" id="RHEA:17989"/>
        <dbReference type="Rhea" id="RHEA-COMP:9863"/>
        <dbReference type="Rhea" id="RHEA-COMP:11604"/>
        <dbReference type="ChEBI" id="CHEBI:15378"/>
        <dbReference type="ChEBI" id="CHEBI:29999"/>
        <dbReference type="ChEBI" id="CHEBI:30616"/>
        <dbReference type="ChEBI" id="CHEBI:83421"/>
        <dbReference type="ChEBI" id="CHEBI:456216"/>
        <dbReference type="EC" id="2.7.11.1"/>
    </reaction>
</comment>
<evidence type="ECO:0000313" key="14">
    <source>
        <dbReference type="Proteomes" id="UP001152755"/>
    </source>
</evidence>
<keyword evidence="6" id="KW-0067">ATP-binding</keyword>
<evidence type="ECO:0000256" key="4">
    <source>
        <dbReference type="ARBA" id="ARBA00022741"/>
    </source>
</evidence>
<evidence type="ECO:0000256" key="6">
    <source>
        <dbReference type="ARBA" id="ARBA00022840"/>
    </source>
</evidence>
<dbReference type="FunFam" id="1.10.510.10:FF:000021">
    <property type="entry name" value="Serine/threonine protein kinase"/>
    <property type="match status" value="1"/>
</dbReference>
<dbReference type="GO" id="GO:0005524">
    <property type="term" value="F:ATP binding"/>
    <property type="evidence" value="ECO:0007669"/>
    <property type="project" value="UniProtKB-KW"/>
</dbReference>
<evidence type="ECO:0000256" key="9">
    <source>
        <dbReference type="SAM" id="MobiDB-lite"/>
    </source>
</evidence>
<dbReference type="SMART" id="SM00220">
    <property type="entry name" value="S_TKc"/>
    <property type="match status" value="1"/>
</dbReference>
<dbReference type="InterPro" id="IPR000719">
    <property type="entry name" value="Prot_kinase_dom"/>
</dbReference>
<reference evidence="13" key="1">
    <citation type="submission" date="2022-08" db="EMBL/GenBank/DDBJ databases">
        <title>Genome analysis of Corynebacteriales strain.</title>
        <authorList>
            <person name="Lee S.D."/>
        </authorList>
    </citation>
    <scope>NUCLEOTIDE SEQUENCE</scope>
    <source>
        <strain evidence="13">D3-21</strain>
    </source>
</reference>
<keyword evidence="10" id="KW-0472">Membrane</keyword>
<evidence type="ECO:0000313" key="13">
    <source>
        <dbReference type="EMBL" id="MDG3013429.1"/>
    </source>
</evidence>
<proteinExistence type="predicted"/>
<accession>A0A9X4RCD3</accession>
<feature type="domain" description="PASTA" evidence="12">
    <location>
        <begin position="549"/>
        <end position="616"/>
    </location>
</feature>
<dbReference type="AlphaFoldDB" id="A0A9X4RCD3"/>
<evidence type="ECO:0000259" key="12">
    <source>
        <dbReference type="PROSITE" id="PS51178"/>
    </source>
</evidence>
<dbReference type="Gene3D" id="3.30.10.20">
    <property type="match status" value="5"/>
</dbReference>
<keyword evidence="2" id="KW-0723">Serine/threonine-protein kinase</keyword>
<dbReference type="InterPro" id="IPR005543">
    <property type="entry name" value="PASTA_dom"/>
</dbReference>
<gene>
    <name evidence="13" type="primary">pknB</name>
    <name evidence="13" type="ORF">NVS88_02535</name>
</gene>
<evidence type="ECO:0000259" key="11">
    <source>
        <dbReference type="PROSITE" id="PS50011"/>
    </source>
</evidence>
<keyword evidence="4" id="KW-0547">Nucleotide-binding</keyword>
<comment type="catalytic activity">
    <reaction evidence="7">
        <text>L-threonyl-[protein] + ATP = O-phospho-L-threonyl-[protein] + ADP + H(+)</text>
        <dbReference type="Rhea" id="RHEA:46608"/>
        <dbReference type="Rhea" id="RHEA-COMP:11060"/>
        <dbReference type="Rhea" id="RHEA-COMP:11605"/>
        <dbReference type="ChEBI" id="CHEBI:15378"/>
        <dbReference type="ChEBI" id="CHEBI:30013"/>
        <dbReference type="ChEBI" id="CHEBI:30616"/>
        <dbReference type="ChEBI" id="CHEBI:61977"/>
        <dbReference type="ChEBI" id="CHEBI:456216"/>
        <dbReference type="EC" id="2.7.11.1"/>
    </reaction>
</comment>
<dbReference type="Gene3D" id="3.30.200.20">
    <property type="entry name" value="Phosphorylase Kinase, domain 1"/>
    <property type="match status" value="1"/>
</dbReference>
<feature type="domain" description="PASTA" evidence="12">
    <location>
        <begin position="680"/>
        <end position="744"/>
    </location>
</feature>
<dbReference type="InterPro" id="IPR011009">
    <property type="entry name" value="Kinase-like_dom_sf"/>
</dbReference>
<evidence type="ECO:0000256" key="7">
    <source>
        <dbReference type="ARBA" id="ARBA00047899"/>
    </source>
</evidence>
<evidence type="ECO:0000256" key="1">
    <source>
        <dbReference type="ARBA" id="ARBA00012513"/>
    </source>
</evidence>
<dbReference type="PROSITE" id="PS51178">
    <property type="entry name" value="PASTA"/>
    <property type="match status" value="3"/>
</dbReference>
<dbReference type="PROSITE" id="PS00108">
    <property type="entry name" value="PROTEIN_KINASE_ST"/>
    <property type="match status" value="1"/>
</dbReference>
<dbReference type="EMBL" id="JANRHA010000001">
    <property type="protein sequence ID" value="MDG3013429.1"/>
    <property type="molecule type" value="Genomic_DNA"/>
</dbReference>
<dbReference type="PROSITE" id="PS50011">
    <property type="entry name" value="PROTEIN_KINASE_DOM"/>
    <property type="match status" value="1"/>
</dbReference>
<feature type="domain" description="Protein kinase" evidence="11">
    <location>
        <begin position="17"/>
        <end position="285"/>
    </location>
</feature>
<feature type="region of interest" description="Disordered" evidence="9">
    <location>
        <begin position="364"/>
        <end position="387"/>
    </location>
</feature>
<dbReference type="Pfam" id="PF00069">
    <property type="entry name" value="Pkinase"/>
    <property type="match status" value="1"/>
</dbReference>
<dbReference type="EC" id="2.7.11.1" evidence="1"/>
<evidence type="ECO:0000256" key="2">
    <source>
        <dbReference type="ARBA" id="ARBA00022527"/>
    </source>
</evidence>
<dbReference type="GO" id="GO:0004674">
    <property type="term" value="F:protein serine/threonine kinase activity"/>
    <property type="evidence" value="ECO:0007669"/>
    <property type="project" value="UniProtKB-KW"/>
</dbReference>
<dbReference type="Gene3D" id="1.10.510.10">
    <property type="entry name" value="Transferase(Phosphotransferase) domain 1"/>
    <property type="match status" value="1"/>
</dbReference>
<evidence type="ECO:0000256" key="3">
    <source>
        <dbReference type="ARBA" id="ARBA00022679"/>
    </source>
</evidence>
<sequence>MSPGGPGLVGELLERRYRVDAPIARGGMSTVYRGLDCRLDRPVAIKVMDPKFAADPQFLSRFEFEARAVARLKDPGLVAVYDQGLDGEHAFLVMELVEGGTLRELLRERGPMPPHAAVAVEGPVLAALGVAHRAGLVHRDIKPENVLISESGEVKVADFGLVRAVAAAGVTSSSVILGTAAYLSPEQVTTGSADTRSDVYASGILMFEMLTGRTPFSGDHTLSVAYRRINEDVPPPSTLIAGVPPVLDRFVLKATARDPRARFADAAEMATALEAARTELQLPRFRVPAPARSAGRLSAARTTHLPHPDAAPTTVAPTTVAPTTVAPTTVESRRDGPQPTRVEARPPTVAIAPANATRQYTTLEAAGSGTRPEPAEPAGRGAPHDRTRSRRTLLVWLVVLAVVAALLGFGGWWLGSGRFTTVPALAAGDKTAVEQSISAADLTPVVHGTYSDTAAVGTVLGLSPGPGTRVTRSSDVAVSVSLGRPTIPDVADKTADQVDGELRERTLIPIAAVAEYSTEVPSGGVVRLSPGPGTVVAVGSTVSVTASKGAPPVPLPDLAGRDQDAARATLAGLGLTVGTTRTQFSPTVAAGRIIGTDPGAGAEISSNTPVTLLISNAIAVPDVEGMDPAQAEAALTKAGLRAVAAGTTSDTDAVSGTVGKTSPAIGKLVDPAHPVVRIYVSDTVKVPSVLGDSVRAAREHLSGLGFDVQVNQLIDTGRSLVILQSPLGGTRARPGSTVTLTSLP</sequence>
<keyword evidence="10" id="KW-1133">Transmembrane helix</keyword>
<dbReference type="RefSeq" id="WP_332519077.1">
    <property type="nucleotide sequence ID" value="NZ_JANRHA010000001.1"/>
</dbReference>
<comment type="caution">
    <text evidence="13">The sequence shown here is derived from an EMBL/GenBank/DDBJ whole genome shotgun (WGS) entry which is preliminary data.</text>
</comment>
<organism evidence="13 14">
    <name type="scientific">Speluncibacter jeojiensis</name>
    <dbReference type="NCBI Taxonomy" id="2710754"/>
    <lineage>
        <taxon>Bacteria</taxon>
        <taxon>Bacillati</taxon>
        <taxon>Actinomycetota</taxon>
        <taxon>Actinomycetes</taxon>
        <taxon>Mycobacteriales</taxon>
        <taxon>Speluncibacteraceae</taxon>
        <taxon>Speluncibacter</taxon>
    </lineage>
</organism>
<keyword evidence="14" id="KW-1185">Reference proteome</keyword>
<evidence type="ECO:0000256" key="8">
    <source>
        <dbReference type="ARBA" id="ARBA00048679"/>
    </source>
</evidence>
<feature type="transmembrane region" description="Helical" evidence="10">
    <location>
        <begin position="393"/>
        <end position="414"/>
    </location>
</feature>